<keyword evidence="2 3" id="KW-0808">Transferase</keyword>
<dbReference type="Gene3D" id="3.40.50.12710">
    <property type="match status" value="1"/>
</dbReference>
<evidence type="ECO:0000256" key="1">
    <source>
        <dbReference type="ARBA" id="ARBA00022603"/>
    </source>
</evidence>
<dbReference type="InterPro" id="IPR038375">
    <property type="entry name" value="NDUFAF7_sf"/>
</dbReference>
<dbReference type="InterPro" id="IPR029063">
    <property type="entry name" value="SAM-dependent_MTases_sf"/>
</dbReference>
<organism evidence="3 4">
    <name type="scientific">Methylocystis heyeri</name>
    <dbReference type="NCBI Taxonomy" id="391905"/>
    <lineage>
        <taxon>Bacteria</taxon>
        <taxon>Pseudomonadati</taxon>
        <taxon>Pseudomonadota</taxon>
        <taxon>Alphaproteobacteria</taxon>
        <taxon>Hyphomicrobiales</taxon>
        <taxon>Methylocystaceae</taxon>
        <taxon>Methylocystis</taxon>
    </lineage>
</organism>
<protein>
    <submittedName>
        <fullName evidence="3">Class I SAM-dependent methyltransferase</fullName>
    </submittedName>
</protein>
<proteinExistence type="predicted"/>
<dbReference type="GO" id="GO:0032259">
    <property type="term" value="P:methylation"/>
    <property type="evidence" value="ECO:0007669"/>
    <property type="project" value="UniProtKB-KW"/>
</dbReference>
<sequence>MNALQQEIAVIIAEEGPISLERYMSLCLSHPRLGYYTTHNPFGASGDFITAPEISQMFGELLGVWMIEAWTAAGNPEASRLVELGPGRGTLMSDVLRVARIAPNFLANMAVDLVETSPLLRDLQRQMLAGETVPISWRADFGEVPRAPVFVLANEFFDALPARHFVKTATGWRERLVGLDRAGALVFGLAPNPEPGLAVPAPEGSVIEVNGIAQRLMAEIAERIVADGGVMLAVDYGYAQTTLGESLQAVARHGYVDPLQTPGEADLTTHVDFAALKRAAMARGAKVQGPVGQGAFLKQLGIERRAEALMKKADAGQREDIASALARLAGSGDPRERMGDLFKAMAIMHPDTPDLPGFAE</sequence>
<dbReference type="Proteomes" id="UP000309061">
    <property type="component" value="Chromosome"/>
</dbReference>
<dbReference type="InterPro" id="IPR003788">
    <property type="entry name" value="NDUFAF7"/>
</dbReference>
<dbReference type="PANTHER" id="PTHR12049:SF7">
    <property type="entry name" value="PROTEIN ARGININE METHYLTRANSFERASE NDUFAF7, MITOCHONDRIAL"/>
    <property type="match status" value="1"/>
</dbReference>
<evidence type="ECO:0000256" key="2">
    <source>
        <dbReference type="ARBA" id="ARBA00022679"/>
    </source>
</evidence>
<dbReference type="EMBL" id="CP046052">
    <property type="protein sequence ID" value="QGM47408.1"/>
    <property type="molecule type" value="Genomic_DNA"/>
</dbReference>
<accession>A0A6B8KL21</accession>
<dbReference type="KEGG" id="mhey:H2LOC_017895"/>
<gene>
    <name evidence="3" type="ORF">H2LOC_017895</name>
</gene>
<dbReference type="SUPFAM" id="SSF53335">
    <property type="entry name" value="S-adenosyl-L-methionine-dependent methyltransferases"/>
    <property type="match status" value="1"/>
</dbReference>
<dbReference type="RefSeq" id="WP_136497352.1">
    <property type="nucleotide sequence ID" value="NZ_CP046052.1"/>
</dbReference>
<keyword evidence="4" id="KW-1185">Reference proteome</keyword>
<dbReference type="OrthoDB" id="9794208at2"/>
<evidence type="ECO:0000313" key="3">
    <source>
        <dbReference type="EMBL" id="QGM47408.1"/>
    </source>
</evidence>
<dbReference type="PANTHER" id="PTHR12049">
    <property type="entry name" value="PROTEIN ARGININE METHYLTRANSFERASE NDUFAF7, MITOCHONDRIAL"/>
    <property type="match status" value="1"/>
</dbReference>
<dbReference type="Pfam" id="PF02636">
    <property type="entry name" value="Methyltransf_28"/>
    <property type="match status" value="1"/>
</dbReference>
<dbReference type="AlphaFoldDB" id="A0A6B8KL21"/>
<dbReference type="GO" id="GO:0035243">
    <property type="term" value="F:protein-arginine omega-N symmetric methyltransferase activity"/>
    <property type="evidence" value="ECO:0007669"/>
    <property type="project" value="TreeGrafter"/>
</dbReference>
<reference evidence="3 4" key="1">
    <citation type="submission" date="2019-11" db="EMBL/GenBank/DDBJ databases">
        <title>The genome sequence of Methylocystis heyeri.</title>
        <authorList>
            <person name="Oshkin I.Y."/>
            <person name="Miroshnikov K."/>
            <person name="Dedysh S.N."/>
        </authorList>
    </citation>
    <scope>NUCLEOTIDE SEQUENCE [LARGE SCALE GENOMIC DNA]</scope>
    <source>
        <strain evidence="3 4">H2</strain>
    </source>
</reference>
<evidence type="ECO:0000313" key="4">
    <source>
        <dbReference type="Proteomes" id="UP000309061"/>
    </source>
</evidence>
<keyword evidence="1 3" id="KW-0489">Methyltransferase</keyword>
<name>A0A6B8KL21_9HYPH</name>